<dbReference type="Gene3D" id="3.40.1390.30">
    <property type="entry name" value="NIF3 (NGG1p interacting factor 3)-like"/>
    <property type="match status" value="2"/>
</dbReference>
<comment type="caution">
    <text evidence="5">The sequence shown here is derived from an EMBL/GenBank/DDBJ whole genome shotgun (WGS) entry which is preliminary data.</text>
</comment>
<reference evidence="5" key="1">
    <citation type="submission" date="2021-02" db="EMBL/GenBank/DDBJ databases">
        <authorList>
            <person name="Nowell W R."/>
        </authorList>
    </citation>
    <scope>NUCLEOTIDE SEQUENCE</scope>
</reference>
<dbReference type="PANTHER" id="PTHR13799:SF13">
    <property type="entry name" value="NIF3-LIKE PROTEIN 1"/>
    <property type="match status" value="1"/>
</dbReference>
<dbReference type="EMBL" id="CAJNOL010002050">
    <property type="protein sequence ID" value="CAF1455028.1"/>
    <property type="molecule type" value="Genomic_DNA"/>
</dbReference>
<name>A0A814KZV6_9BILA</name>
<dbReference type="PIRSF" id="PIRSF037490">
    <property type="entry name" value="UCP037490_NIF3_euk"/>
    <property type="match status" value="1"/>
</dbReference>
<dbReference type="NCBIfam" id="TIGR00486">
    <property type="entry name" value="YbgI_SA1388"/>
    <property type="match status" value="1"/>
</dbReference>
<feature type="binding site" evidence="4">
    <location>
        <position position="71"/>
    </location>
    <ligand>
        <name>a divalent metal cation</name>
        <dbReference type="ChEBI" id="CHEBI:60240"/>
        <label>1</label>
    </ligand>
</feature>
<evidence type="ECO:0000256" key="3">
    <source>
        <dbReference type="PIRNR" id="PIRNR037490"/>
    </source>
</evidence>
<dbReference type="FunFam" id="3.40.1390.30:FF:000001">
    <property type="entry name" value="GTP cyclohydrolase 1 type 2"/>
    <property type="match status" value="1"/>
</dbReference>
<keyword evidence="4" id="KW-0479">Metal-binding</keyword>
<dbReference type="SUPFAM" id="SSF102705">
    <property type="entry name" value="NIF3 (NGG1p interacting factor 3)-like"/>
    <property type="match status" value="1"/>
</dbReference>
<dbReference type="Proteomes" id="UP000663870">
    <property type="component" value="Unassembled WGS sequence"/>
</dbReference>
<accession>A0A814KZV6</accession>
<feature type="binding site" evidence="4">
    <location>
        <position position="323"/>
    </location>
    <ligand>
        <name>a divalent metal cation</name>
        <dbReference type="ChEBI" id="CHEBI:60240"/>
        <label>1</label>
    </ligand>
</feature>
<feature type="binding site" evidence="4">
    <location>
        <position position="319"/>
    </location>
    <ligand>
        <name>a divalent metal cation</name>
        <dbReference type="ChEBI" id="CHEBI:60240"/>
        <label>1</label>
    </ligand>
</feature>
<evidence type="ECO:0000256" key="2">
    <source>
        <dbReference type="ARBA" id="ARBA00019069"/>
    </source>
</evidence>
<dbReference type="GO" id="GO:0046872">
    <property type="term" value="F:metal ion binding"/>
    <property type="evidence" value="ECO:0007669"/>
    <property type="project" value="UniProtKB-KW"/>
</dbReference>
<protein>
    <recommendedName>
        <fullName evidence="2 3">NIF3-like protein 1</fullName>
    </recommendedName>
</protein>
<feature type="binding site" evidence="4">
    <location>
        <position position="109"/>
    </location>
    <ligand>
        <name>a divalent metal cation</name>
        <dbReference type="ChEBI" id="CHEBI:60240"/>
        <label>1</label>
    </ligand>
</feature>
<evidence type="ECO:0000313" key="6">
    <source>
        <dbReference type="EMBL" id="CAF1455028.1"/>
    </source>
</evidence>
<dbReference type="Proteomes" id="UP000663854">
    <property type="component" value="Unassembled WGS sequence"/>
</dbReference>
<dbReference type="PANTHER" id="PTHR13799">
    <property type="entry name" value="NGG1 INTERACTING FACTOR 3"/>
    <property type="match status" value="1"/>
</dbReference>
<evidence type="ECO:0000313" key="8">
    <source>
        <dbReference type="Proteomes" id="UP000663870"/>
    </source>
</evidence>
<dbReference type="InterPro" id="IPR017222">
    <property type="entry name" value="DUF34/NIF3_animal"/>
</dbReference>
<gene>
    <name evidence="6" type="ORF">JXQ802_LOCUS37835</name>
    <name evidence="5" type="ORF">PYM288_LOCUS17500</name>
</gene>
<evidence type="ECO:0000256" key="1">
    <source>
        <dbReference type="ARBA" id="ARBA00006964"/>
    </source>
</evidence>
<proteinExistence type="inferred from homology"/>
<sequence>MTGIQLNTILSNLKTYAPLYLADQSWDNVGLLVEPHNNNPIIEKILFTNDLTEPVLDEAIEQQAQLIISYHPPIFSPLKRLTQNNWKERIILKCIKHGITIYSPHTSWDAVDNGVNQWLISAFGINEQDYTSRPIIQVKTNETPSQNQHLLTITLPKEHNINSIKNIDDVTIINEISCNTLNGPAIQLSISCSPCAVSSIIDLYRHEEHISKTIQIIDVQKPLDSRQGYGRLIELKNSRTIREIIENIKTLTGLKYIRLALANNKTIDSSIKTIAVCAGSGSSVFSQLQNVDIQLTGELTHHAVLNAIHRGTTVILCDHTNTERGFLHVIKKHFEQIWNSNEMKLLISERDRDPLEIV</sequence>
<organism evidence="5 7">
    <name type="scientific">Rotaria sordida</name>
    <dbReference type="NCBI Taxonomy" id="392033"/>
    <lineage>
        <taxon>Eukaryota</taxon>
        <taxon>Metazoa</taxon>
        <taxon>Spiralia</taxon>
        <taxon>Gnathifera</taxon>
        <taxon>Rotifera</taxon>
        <taxon>Eurotatoria</taxon>
        <taxon>Bdelloidea</taxon>
        <taxon>Philodinida</taxon>
        <taxon>Philodinidae</taxon>
        <taxon>Rotaria</taxon>
    </lineage>
</organism>
<keyword evidence="8" id="KW-1185">Reference proteome</keyword>
<dbReference type="EMBL" id="CAJNOH010000496">
    <property type="protein sequence ID" value="CAF1058073.1"/>
    <property type="molecule type" value="Genomic_DNA"/>
</dbReference>
<evidence type="ECO:0000313" key="7">
    <source>
        <dbReference type="Proteomes" id="UP000663854"/>
    </source>
</evidence>
<dbReference type="InterPro" id="IPR036069">
    <property type="entry name" value="DUF34/NIF3_sf"/>
</dbReference>
<evidence type="ECO:0000256" key="4">
    <source>
        <dbReference type="PIRSR" id="PIRSR602678-1"/>
    </source>
</evidence>
<dbReference type="InterPro" id="IPR002678">
    <property type="entry name" value="DUF34/NIF3"/>
</dbReference>
<evidence type="ECO:0000313" key="5">
    <source>
        <dbReference type="EMBL" id="CAF1058073.1"/>
    </source>
</evidence>
<dbReference type="GO" id="GO:0005739">
    <property type="term" value="C:mitochondrion"/>
    <property type="evidence" value="ECO:0007669"/>
    <property type="project" value="TreeGrafter"/>
</dbReference>
<dbReference type="Pfam" id="PF01784">
    <property type="entry name" value="DUF34_NIF3"/>
    <property type="match status" value="1"/>
</dbReference>
<dbReference type="AlphaFoldDB" id="A0A814KZV6"/>
<comment type="similarity">
    <text evidence="1 3">Belongs to the GTP cyclohydrolase I type 2/NIF3 family.</text>
</comment>